<comment type="caution">
    <text evidence="2">The sequence shown here is derived from an EMBL/GenBank/DDBJ whole genome shotgun (WGS) entry which is preliminary data.</text>
</comment>
<protein>
    <submittedName>
        <fullName evidence="2">Uncharacterized protein</fullName>
    </submittedName>
</protein>
<feature type="chain" id="PRO_5034157582" evidence="1">
    <location>
        <begin position="27"/>
        <end position="214"/>
    </location>
</feature>
<gene>
    <name evidence="2" type="ORF">JF547_16415</name>
</gene>
<name>A0A8I1SKK5_9PROT</name>
<proteinExistence type="predicted"/>
<organism evidence="2 3">
    <name type="scientific">Thalassospira povalilytica</name>
    <dbReference type="NCBI Taxonomy" id="732237"/>
    <lineage>
        <taxon>Bacteria</taxon>
        <taxon>Pseudomonadati</taxon>
        <taxon>Pseudomonadota</taxon>
        <taxon>Alphaproteobacteria</taxon>
        <taxon>Rhodospirillales</taxon>
        <taxon>Thalassospiraceae</taxon>
        <taxon>Thalassospira</taxon>
    </lineage>
</organism>
<dbReference type="EMBL" id="JAEKJW010000003">
    <property type="protein sequence ID" value="MBN8198054.1"/>
    <property type="molecule type" value="Genomic_DNA"/>
</dbReference>
<evidence type="ECO:0000256" key="1">
    <source>
        <dbReference type="SAM" id="SignalP"/>
    </source>
</evidence>
<dbReference type="RefSeq" id="WP_206928045.1">
    <property type="nucleotide sequence ID" value="NZ_JAEKJW010000003.1"/>
</dbReference>
<keyword evidence="1" id="KW-0732">Signal</keyword>
<evidence type="ECO:0000313" key="2">
    <source>
        <dbReference type="EMBL" id="MBN8198054.1"/>
    </source>
</evidence>
<reference evidence="2" key="1">
    <citation type="submission" date="2020-12" db="EMBL/GenBank/DDBJ databases">
        <title>Oil enriched cultivation method for isolating marine PHA-producing bacteria.</title>
        <authorList>
            <person name="Zheng W."/>
            <person name="Yu S."/>
            <person name="Huang Y."/>
        </authorList>
    </citation>
    <scope>NUCLEOTIDE SEQUENCE</scope>
    <source>
        <strain evidence="2">SY-2-3</strain>
    </source>
</reference>
<sequence>MTRILTIAIAAATLWLATAAHQTAHAQSITAMDAFLRDLKHMHVQALQFCDSNRNIMSASDLSKATKENDVFELLCMRALKGRSIANTGWTFYHEGERIEGGTSDFLAMLKGFNIEGKLFYTVIGHRKIKQHISQPNARVFYQPRATLYRYVDGEMQHVFEFIDPQTMNWNSPIPEKPDFSAASKQHSVAIDDVWNAVLLEEFGQTVSFISATQ</sequence>
<dbReference type="AlphaFoldDB" id="A0A8I1SKK5"/>
<evidence type="ECO:0000313" key="3">
    <source>
        <dbReference type="Proteomes" id="UP000664405"/>
    </source>
</evidence>
<feature type="signal peptide" evidence="1">
    <location>
        <begin position="1"/>
        <end position="26"/>
    </location>
</feature>
<dbReference type="Proteomes" id="UP000664405">
    <property type="component" value="Unassembled WGS sequence"/>
</dbReference>
<accession>A0A8I1SKK5</accession>